<dbReference type="EMBL" id="FZOF01000016">
    <property type="protein sequence ID" value="SNT20386.1"/>
    <property type="molecule type" value="Genomic_DNA"/>
</dbReference>
<dbReference type="OrthoDB" id="3855137at2"/>
<feature type="region of interest" description="Disordered" evidence="1">
    <location>
        <begin position="66"/>
        <end position="93"/>
    </location>
</feature>
<accession>A0A239KPU4</accession>
<feature type="signal peptide" evidence="2">
    <location>
        <begin position="1"/>
        <end position="28"/>
    </location>
</feature>
<gene>
    <name evidence="3" type="ORF">SAMN05216252_116118</name>
</gene>
<feature type="region of interest" description="Disordered" evidence="1">
    <location>
        <begin position="28"/>
        <end position="51"/>
    </location>
</feature>
<evidence type="ECO:0000256" key="2">
    <source>
        <dbReference type="SAM" id="SignalP"/>
    </source>
</evidence>
<proteinExistence type="predicted"/>
<feature type="compositionally biased region" description="Low complexity" evidence="1">
    <location>
        <begin position="66"/>
        <end position="88"/>
    </location>
</feature>
<dbReference type="AlphaFoldDB" id="A0A239KPU4"/>
<sequence length="216" mass="21452">MSGFRGVPIAAALLGGVLLLTGCTGSSGSDSAAAAATSPSPEASASAEVSADVSAPADASASASASALPSGSAASPSARSTTPKATAATRQAPASVPGCRNLAAGGEAKAAVTRAYQRGFPRLVHIAPASGRFFYGQCGTVRYAAAQFQPTQGATEGELVSLQDEGSAMKYFRASSGGDWSYVATDGFPASEGGCRAISQIPRALATAWRNCRIAR</sequence>
<dbReference type="RefSeq" id="WP_143681643.1">
    <property type="nucleotide sequence ID" value="NZ_FZOF01000016.1"/>
</dbReference>
<name>A0A239KPU4_9ACTN</name>
<organism evidence="3 4">
    <name type="scientific">Actinacidiphila glaucinigra</name>
    <dbReference type="NCBI Taxonomy" id="235986"/>
    <lineage>
        <taxon>Bacteria</taxon>
        <taxon>Bacillati</taxon>
        <taxon>Actinomycetota</taxon>
        <taxon>Actinomycetes</taxon>
        <taxon>Kitasatosporales</taxon>
        <taxon>Streptomycetaceae</taxon>
        <taxon>Actinacidiphila</taxon>
    </lineage>
</organism>
<dbReference type="Proteomes" id="UP000198280">
    <property type="component" value="Unassembled WGS sequence"/>
</dbReference>
<feature type="chain" id="PRO_5038707487" evidence="2">
    <location>
        <begin position="29"/>
        <end position="216"/>
    </location>
</feature>
<evidence type="ECO:0000313" key="3">
    <source>
        <dbReference type="EMBL" id="SNT20386.1"/>
    </source>
</evidence>
<keyword evidence="2" id="KW-0732">Signal</keyword>
<evidence type="ECO:0000256" key="1">
    <source>
        <dbReference type="SAM" id="MobiDB-lite"/>
    </source>
</evidence>
<keyword evidence="4" id="KW-1185">Reference proteome</keyword>
<dbReference type="PROSITE" id="PS51257">
    <property type="entry name" value="PROKAR_LIPOPROTEIN"/>
    <property type="match status" value="1"/>
</dbReference>
<evidence type="ECO:0000313" key="4">
    <source>
        <dbReference type="Proteomes" id="UP000198280"/>
    </source>
</evidence>
<protein>
    <submittedName>
        <fullName evidence="3">Uncharacterized protein</fullName>
    </submittedName>
</protein>
<reference evidence="3 4" key="1">
    <citation type="submission" date="2017-06" db="EMBL/GenBank/DDBJ databases">
        <authorList>
            <person name="Kim H.J."/>
            <person name="Triplett B.A."/>
        </authorList>
    </citation>
    <scope>NUCLEOTIDE SEQUENCE [LARGE SCALE GENOMIC DNA]</scope>
    <source>
        <strain evidence="3 4">CGMCC 4.1858</strain>
    </source>
</reference>